<comment type="cofactor">
    <cofactor evidence="1">
        <name>Mg(2+)</name>
        <dbReference type="ChEBI" id="CHEBI:18420"/>
    </cofactor>
</comment>
<dbReference type="InterPro" id="IPR019307">
    <property type="entry name" value="RNA-bd_AU-1/RNase_E/G"/>
</dbReference>
<proteinExistence type="predicted"/>
<dbReference type="Proteomes" id="UP001589795">
    <property type="component" value="Unassembled WGS sequence"/>
</dbReference>
<feature type="domain" description="RNA-binding protein AU-1/Ribonuclease E/G" evidence="8">
    <location>
        <begin position="105"/>
        <end position="203"/>
    </location>
</feature>
<evidence type="ECO:0000313" key="9">
    <source>
        <dbReference type="EMBL" id="MFC0200507.1"/>
    </source>
</evidence>
<organism evidence="9 10">
    <name type="scientific">Paracoccus rhizosphaerae</name>
    <dbReference type="NCBI Taxonomy" id="1133347"/>
    <lineage>
        <taxon>Bacteria</taxon>
        <taxon>Pseudomonadati</taxon>
        <taxon>Pseudomonadota</taxon>
        <taxon>Alphaproteobacteria</taxon>
        <taxon>Rhodobacterales</taxon>
        <taxon>Paracoccaceae</taxon>
        <taxon>Paracoccus</taxon>
    </lineage>
</organism>
<keyword evidence="7" id="KW-0694">RNA-binding</keyword>
<sequence length="351" mass="37281">MKGRQVVLGHLFGLEAAALMQDGQLIDLLVAPEPLSDLPPGAICRAATDRFMKGQGGVFLRLPGGQTGYLRDRKGVSEGKPLLVQIAGVAEDGKALPLSTRLLFRGRHVLVTPEAPGVNVSRRIRDEERRDELAAMGREALADRSHGLILRSAAETADDEDIEAELAELIGLADRICAETTGAPELLLDAPSPWEQAWMDWADPAPDAVEEGDDSFDRCGVLEAVDDLLQAQVDLPGGASAFIEPTRALVTVDVNTGSDSSLAAGLKANIALARDLPRQLALRGLGGQIVIDFAPMPKRDRVALDQVLGAAFRQAGAETTLVGWTAMGLFELNRKRDRLPLARLAAAAGGA</sequence>
<comment type="caution">
    <text evidence="9">The sequence shown here is derived from an EMBL/GenBank/DDBJ whole genome shotgun (WGS) entry which is preliminary data.</text>
</comment>
<keyword evidence="3" id="KW-0479">Metal-binding</keyword>
<evidence type="ECO:0000313" key="10">
    <source>
        <dbReference type="Proteomes" id="UP001589795"/>
    </source>
</evidence>
<name>A0ABV6CII1_9RHOB</name>
<dbReference type="PANTHER" id="PTHR30001">
    <property type="entry name" value="RIBONUCLEASE"/>
    <property type="match status" value="1"/>
</dbReference>
<evidence type="ECO:0000259" key="8">
    <source>
        <dbReference type="Pfam" id="PF10150"/>
    </source>
</evidence>
<reference evidence="9 10" key="1">
    <citation type="submission" date="2024-09" db="EMBL/GenBank/DDBJ databases">
        <authorList>
            <person name="Sun Q."/>
            <person name="Mori K."/>
        </authorList>
    </citation>
    <scope>NUCLEOTIDE SEQUENCE [LARGE SCALE GENOMIC DNA]</scope>
    <source>
        <strain evidence="9 10">CCM 7904</strain>
    </source>
</reference>
<keyword evidence="6" id="KW-0460">Magnesium</keyword>
<evidence type="ECO:0000256" key="4">
    <source>
        <dbReference type="ARBA" id="ARBA00022759"/>
    </source>
</evidence>
<evidence type="ECO:0000256" key="3">
    <source>
        <dbReference type="ARBA" id="ARBA00022723"/>
    </source>
</evidence>
<accession>A0ABV6CII1</accession>
<keyword evidence="4" id="KW-0255">Endonuclease</keyword>
<feature type="domain" description="RNA-binding protein AU-1/Ribonuclease E/G" evidence="8">
    <location>
        <begin position="210"/>
        <end position="336"/>
    </location>
</feature>
<dbReference type="RefSeq" id="WP_265508089.1">
    <property type="nucleotide sequence ID" value="NZ_JAOTBE010000055.1"/>
</dbReference>
<keyword evidence="10" id="KW-1185">Reference proteome</keyword>
<evidence type="ECO:0000256" key="7">
    <source>
        <dbReference type="ARBA" id="ARBA00022884"/>
    </source>
</evidence>
<evidence type="ECO:0000256" key="2">
    <source>
        <dbReference type="ARBA" id="ARBA00022722"/>
    </source>
</evidence>
<dbReference type="InterPro" id="IPR004659">
    <property type="entry name" value="RNase_E/G"/>
</dbReference>
<dbReference type="Pfam" id="PF10150">
    <property type="entry name" value="RNase_E_G"/>
    <property type="match status" value="2"/>
</dbReference>
<protein>
    <submittedName>
        <fullName evidence="9">Ribonuclease E/G</fullName>
    </submittedName>
</protein>
<keyword evidence="2" id="KW-0540">Nuclease</keyword>
<evidence type="ECO:0000256" key="1">
    <source>
        <dbReference type="ARBA" id="ARBA00001946"/>
    </source>
</evidence>
<dbReference type="PANTHER" id="PTHR30001:SF1">
    <property type="entry name" value="RIBONUCLEASE E_G-LIKE PROTEIN, CHLOROPLASTIC"/>
    <property type="match status" value="1"/>
</dbReference>
<gene>
    <name evidence="9" type="ORF">ACFFIZ_09295</name>
</gene>
<evidence type="ECO:0000256" key="5">
    <source>
        <dbReference type="ARBA" id="ARBA00022801"/>
    </source>
</evidence>
<keyword evidence="5" id="KW-0378">Hydrolase</keyword>
<dbReference type="EMBL" id="JBHLWQ010000083">
    <property type="protein sequence ID" value="MFC0200507.1"/>
    <property type="molecule type" value="Genomic_DNA"/>
</dbReference>
<evidence type="ECO:0000256" key="6">
    <source>
        <dbReference type="ARBA" id="ARBA00022842"/>
    </source>
</evidence>